<name>A0A9P6QMI0_9FUNG</name>
<accession>A0A9P6QMI0</accession>
<sequence length="397" mass="42418">MKPALDIISTAVREIQTLATSKALPELALAADEALQVSEVLYLITDFATTTIPEGDPNPYTVFASTLYQLYSITQELVDCAGSSPGCDITQRIFQEMTQLVVTEFDALKSVFQLPFIYDFMMSTFQNATSEINEILSTKNTTNLGLSAIQLDAVASILDEAHGTIGNDTINSLLTYISALQAAVFCANVGPSDDLCTANMEFFANSIQILENYIRKLLGVVPELNDFVVNPILEVFDKIRNDLLVEPTASFTNSISTLSGGLRLLLNVLAPLLPEPTKTEMSGALQDFLGLNTLPGDCIGPINNTCNGTIQFGAAFLEGGIDQLRALPVIGTNGTQFFTAAQNLIDALQSGNTDAIRTAIGLVKAPLDALLSAPATSDNALLKAIQTTIDSLSTCID</sequence>
<evidence type="ECO:0000313" key="2">
    <source>
        <dbReference type="Proteomes" id="UP000807716"/>
    </source>
</evidence>
<gene>
    <name evidence="1" type="ORF">DFQ27_004132</name>
</gene>
<evidence type="ECO:0000313" key="1">
    <source>
        <dbReference type="EMBL" id="KAG0269269.1"/>
    </source>
</evidence>
<organism evidence="1 2">
    <name type="scientific">Actinomortierella ambigua</name>
    <dbReference type="NCBI Taxonomy" id="1343610"/>
    <lineage>
        <taxon>Eukaryota</taxon>
        <taxon>Fungi</taxon>
        <taxon>Fungi incertae sedis</taxon>
        <taxon>Mucoromycota</taxon>
        <taxon>Mortierellomycotina</taxon>
        <taxon>Mortierellomycetes</taxon>
        <taxon>Mortierellales</taxon>
        <taxon>Mortierellaceae</taxon>
        <taxon>Actinomortierella</taxon>
    </lineage>
</organism>
<dbReference type="EMBL" id="JAAAJB010000029">
    <property type="protein sequence ID" value="KAG0269269.1"/>
    <property type="molecule type" value="Genomic_DNA"/>
</dbReference>
<dbReference type="Proteomes" id="UP000807716">
    <property type="component" value="Unassembled WGS sequence"/>
</dbReference>
<protein>
    <submittedName>
        <fullName evidence="1">Uncharacterized protein</fullName>
    </submittedName>
</protein>
<comment type="caution">
    <text evidence="1">The sequence shown here is derived from an EMBL/GenBank/DDBJ whole genome shotgun (WGS) entry which is preliminary data.</text>
</comment>
<proteinExistence type="predicted"/>
<dbReference type="OrthoDB" id="2430521at2759"/>
<reference evidence="1" key="1">
    <citation type="journal article" date="2020" name="Fungal Divers.">
        <title>Resolving the Mortierellaceae phylogeny through synthesis of multi-gene phylogenetics and phylogenomics.</title>
        <authorList>
            <person name="Vandepol N."/>
            <person name="Liber J."/>
            <person name="Desiro A."/>
            <person name="Na H."/>
            <person name="Kennedy M."/>
            <person name="Barry K."/>
            <person name="Grigoriev I.V."/>
            <person name="Miller A.N."/>
            <person name="O'Donnell K."/>
            <person name="Stajich J.E."/>
            <person name="Bonito G."/>
        </authorList>
    </citation>
    <scope>NUCLEOTIDE SEQUENCE</scope>
    <source>
        <strain evidence="1">BC1065</strain>
    </source>
</reference>
<keyword evidence="2" id="KW-1185">Reference proteome</keyword>
<dbReference type="AlphaFoldDB" id="A0A9P6QMI0"/>